<reference evidence="2" key="1">
    <citation type="submission" date="2021-01" db="EMBL/GenBank/DDBJ databases">
        <title>Whole genome shotgun sequence of Planotetraspora thailandica NBRC 104271.</title>
        <authorList>
            <person name="Komaki H."/>
            <person name="Tamura T."/>
        </authorList>
    </citation>
    <scope>NUCLEOTIDE SEQUENCE</scope>
    <source>
        <strain evidence="2">NBRC 104271</strain>
    </source>
</reference>
<comment type="caution">
    <text evidence="2">The sequence shown here is derived from an EMBL/GenBank/DDBJ whole genome shotgun (WGS) entry which is preliminary data.</text>
</comment>
<accession>A0A8J3XU81</accession>
<feature type="transmembrane region" description="Helical" evidence="1">
    <location>
        <begin position="236"/>
        <end position="256"/>
    </location>
</feature>
<protein>
    <recommendedName>
        <fullName evidence="4">TIGR04222 domain-containing membrane protein</fullName>
    </recommendedName>
</protein>
<feature type="transmembrane region" description="Helical" evidence="1">
    <location>
        <begin position="185"/>
        <end position="208"/>
    </location>
</feature>
<evidence type="ECO:0000313" key="2">
    <source>
        <dbReference type="EMBL" id="GII52969.1"/>
    </source>
</evidence>
<gene>
    <name evidence="2" type="ORF">Pth03_13580</name>
</gene>
<feature type="transmembrane region" description="Helical" evidence="1">
    <location>
        <begin position="160"/>
        <end position="179"/>
    </location>
</feature>
<dbReference type="EMBL" id="BOOR01000007">
    <property type="protein sequence ID" value="GII52969.1"/>
    <property type="molecule type" value="Genomic_DNA"/>
</dbReference>
<evidence type="ECO:0000313" key="3">
    <source>
        <dbReference type="Proteomes" id="UP000605992"/>
    </source>
</evidence>
<proteinExistence type="predicted"/>
<keyword evidence="3" id="KW-1185">Reference proteome</keyword>
<keyword evidence="1" id="KW-0472">Membrane</keyword>
<organism evidence="2 3">
    <name type="scientific">Planotetraspora thailandica</name>
    <dbReference type="NCBI Taxonomy" id="487172"/>
    <lineage>
        <taxon>Bacteria</taxon>
        <taxon>Bacillati</taxon>
        <taxon>Actinomycetota</taxon>
        <taxon>Actinomycetes</taxon>
        <taxon>Streptosporangiales</taxon>
        <taxon>Streptosporangiaceae</taxon>
        <taxon>Planotetraspora</taxon>
    </lineage>
</organism>
<dbReference type="Proteomes" id="UP000605992">
    <property type="component" value="Unassembled WGS sequence"/>
</dbReference>
<dbReference type="AlphaFoldDB" id="A0A8J3XU81"/>
<dbReference type="RefSeq" id="WP_203943233.1">
    <property type="nucleotide sequence ID" value="NZ_BOOR01000007.1"/>
</dbReference>
<evidence type="ECO:0008006" key="4">
    <source>
        <dbReference type="Google" id="ProtNLM"/>
    </source>
</evidence>
<dbReference type="InterPro" id="IPR026467">
    <property type="entry name" value="Ser/Gly_Cys_C_dom"/>
</dbReference>
<dbReference type="NCBIfam" id="TIGR04222">
    <property type="entry name" value="near_uncomplex"/>
    <property type="match status" value="1"/>
</dbReference>
<sequence>MEFVLAVAALIAAWLVASTAVKALAMVAEVGTPPPEGADRLGRYHLAYLAGGPRRVVNAAISELVAREFVRVSRGGRVSRVSGSGAPGLEPPDLEAVDLEAVEQAVLDRAGTPGGEGAAEIRHAVGQSSEMAEIKLRLIAGGALAPDGALSRPRRLNTQLASYAVTAFSVMVVTLLVAFADLVPWSVPTVAVVAVAGATGLFGFAVYLRNTRVLSSPVTPAGRAALRKAMARTPRAPRAIAASGAYAGFAVALYGLGSMSDQAVAAEIDQVGVLREKPDYNSCAAGSCGSGAFYSGDGGHVGGHAIGNVGGCGGGSSCGGGCGGGGCGGGN</sequence>
<evidence type="ECO:0000256" key="1">
    <source>
        <dbReference type="SAM" id="Phobius"/>
    </source>
</evidence>
<keyword evidence="1" id="KW-1133">Transmembrane helix</keyword>
<name>A0A8J3XU81_9ACTN</name>
<keyword evidence="1" id="KW-0812">Transmembrane</keyword>